<comment type="similarity">
    <text evidence="1">Belongs to the themis family.</text>
</comment>
<name>A0AAV7CEV4_ENGPU</name>
<protein>
    <recommendedName>
        <fullName evidence="2">CABIT domain-containing protein</fullName>
    </recommendedName>
</protein>
<evidence type="ECO:0000313" key="4">
    <source>
        <dbReference type="Proteomes" id="UP000824782"/>
    </source>
</evidence>
<dbReference type="AlphaFoldDB" id="A0AAV7CEV4"/>
<sequence>MTATLQAFVQSLDPKTLPRVLQIQSGFYHGGSLYDLAGNECSLSTGDIIKITEIKVKKVIASCNEYTKMPAAELSPDFPGLFTVVADKKPYNSIQEIAQTLPIGSLQPTLYSNSKLHVGDITIDKGTEIIFNSVEEINGIKSVRCTVIIGGANLSLVLPMSHIGEFYECHDEKIYTMKEILDWKIPRNRTRTVILKDITGNSSQKHFYSAFIKGMLVLKPVYEIKTLTQYGGFFNLSSDLDVEVLDITQHCHIKLFTQILNTHDMFQKTTNEFPLLAEILEGPLKYCKAYKALRCGKKIIVHKKYQADRIIATESSSGTPKRHFLIPSCYSGKFKRRPRYFPTVYDLNIAKKERVELYVVATKSFHSIHEEFSSLNVGDMLQVKELKSCEIFCEGTKTVVDTLEFTKGKDENCVNIILPLYVEGGFMEIVHDDKQYSISELCKNFQLPLNVKVSVRDLFTVGEDLLANTSVLTLEEQITDSYLLVSLCDKPEDVWEIPVFRLNISFQIMGPFNGKVSSSPTKTNLEEINEEEYFMVRRYENHVQFPPPRPPKTPSYVKKYKAIIQEEMLKKTENTEQTIENNQKDSIQACNEGGIYSRTMPCKDAVSEQQ</sequence>
<dbReference type="EMBL" id="WNYA01000003">
    <property type="protein sequence ID" value="KAG8582662.1"/>
    <property type="molecule type" value="Genomic_DNA"/>
</dbReference>
<dbReference type="GO" id="GO:0005634">
    <property type="term" value="C:nucleus"/>
    <property type="evidence" value="ECO:0007669"/>
    <property type="project" value="TreeGrafter"/>
</dbReference>
<evidence type="ECO:0000313" key="3">
    <source>
        <dbReference type="EMBL" id="KAG8582662.1"/>
    </source>
</evidence>
<dbReference type="GO" id="GO:0005737">
    <property type="term" value="C:cytoplasm"/>
    <property type="evidence" value="ECO:0007669"/>
    <property type="project" value="TreeGrafter"/>
</dbReference>
<dbReference type="Proteomes" id="UP000824782">
    <property type="component" value="Unassembled WGS sequence"/>
</dbReference>
<dbReference type="InterPro" id="IPR025946">
    <property type="entry name" value="CABIT_dom"/>
</dbReference>
<comment type="caution">
    <text evidence="3">The sequence shown here is derived from an EMBL/GenBank/DDBJ whole genome shotgun (WGS) entry which is preliminary data.</text>
</comment>
<gene>
    <name evidence="3" type="ORF">GDO81_008155</name>
</gene>
<evidence type="ECO:0000259" key="2">
    <source>
        <dbReference type="Pfam" id="PF12736"/>
    </source>
</evidence>
<dbReference type="PANTHER" id="PTHR15215:SF1">
    <property type="entry name" value="PROTEIN THEMIS"/>
    <property type="match status" value="1"/>
</dbReference>
<reference evidence="3" key="1">
    <citation type="thesis" date="2020" institute="ProQuest LLC" country="789 East Eisenhower Parkway, Ann Arbor, MI, USA">
        <title>Comparative Genomics and Chromosome Evolution.</title>
        <authorList>
            <person name="Mudd A.B."/>
        </authorList>
    </citation>
    <scope>NUCLEOTIDE SEQUENCE</scope>
    <source>
        <strain evidence="3">237g6f4</strain>
        <tissue evidence="3">Blood</tissue>
    </source>
</reference>
<accession>A0AAV7CEV4</accession>
<dbReference type="Pfam" id="PF12736">
    <property type="entry name" value="CABIT"/>
    <property type="match status" value="2"/>
</dbReference>
<feature type="domain" description="CABIT" evidence="2">
    <location>
        <begin position="17"/>
        <end position="251"/>
    </location>
</feature>
<dbReference type="PANTHER" id="PTHR15215">
    <property type="entry name" value="CABIT DOMAIN-CONTAINING PROTEIN"/>
    <property type="match status" value="1"/>
</dbReference>
<dbReference type="InterPro" id="IPR039671">
    <property type="entry name" value="THEMIS"/>
</dbReference>
<evidence type="ECO:0000256" key="1">
    <source>
        <dbReference type="ARBA" id="ARBA00006414"/>
    </source>
</evidence>
<dbReference type="GO" id="GO:0050852">
    <property type="term" value="P:T cell receptor signaling pathway"/>
    <property type="evidence" value="ECO:0007669"/>
    <property type="project" value="TreeGrafter"/>
</dbReference>
<proteinExistence type="inferred from homology"/>
<feature type="domain" description="CABIT" evidence="2">
    <location>
        <begin position="273"/>
        <end position="492"/>
    </location>
</feature>
<organism evidence="3 4">
    <name type="scientific">Engystomops pustulosus</name>
    <name type="common">Tungara frog</name>
    <name type="synonym">Physalaemus pustulosus</name>
    <dbReference type="NCBI Taxonomy" id="76066"/>
    <lineage>
        <taxon>Eukaryota</taxon>
        <taxon>Metazoa</taxon>
        <taxon>Chordata</taxon>
        <taxon>Craniata</taxon>
        <taxon>Vertebrata</taxon>
        <taxon>Euteleostomi</taxon>
        <taxon>Amphibia</taxon>
        <taxon>Batrachia</taxon>
        <taxon>Anura</taxon>
        <taxon>Neobatrachia</taxon>
        <taxon>Hyloidea</taxon>
        <taxon>Leptodactylidae</taxon>
        <taxon>Leiuperinae</taxon>
        <taxon>Engystomops</taxon>
    </lineage>
</organism>
<dbReference type="EMBL" id="WNYA01000003">
    <property type="protein sequence ID" value="KAG8582663.1"/>
    <property type="molecule type" value="Genomic_DNA"/>
</dbReference>
<keyword evidence="4" id="KW-1185">Reference proteome</keyword>